<proteinExistence type="predicted"/>
<keyword evidence="3" id="KW-1185">Reference proteome</keyword>
<feature type="transmembrane region" description="Helical" evidence="1">
    <location>
        <begin position="115"/>
        <end position="140"/>
    </location>
</feature>
<sequence length="263" mass="27046">MSAATVLARSVRAEGIRLGGGRGLLLRVALPLGLGLPVAVTLAVAAVSEKLHGADSLLQVRQVPTSNSVYWLVYLGVTVFAVVAAYAQGTAVRGPAAEVTRHGAPRPLTGMLGRWILVGAASALGMVMCAFLLMVALPALFPAVYGQMEVASAEGIRLLWALPAYAFLAVGIGVAVGALVPWPAAAVAVLTLWALFIENAAVMLPGGGDLIGWMPFLNGVYASGQEIALSPSWGRDGALAYVAAVTAVLLAAGWARLRGERAR</sequence>
<evidence type="ECO:0000313" key="3">
    <source>
        <dbReference type="Proteomes" id="UP001500839"/>
    </source>
</evidence>
<dbReference type="EMBL" id="BAABKQ010000001">
    <property type="protein sequence ID" value="GAA4806167.1"/>
    <property type="molecule type" value="Genomic_DNA"/>
</dbReference>
<accession>A0ABP9C8J1</accession>
<keyword evidence="1" id="KW-1133">Transmembrane helix</keyword>
<dbReference type="RefSeq" id="WP_307810715.1">
    <property type="nucleotide sequence ID" value="NZ_BAABKQ010000001.1"/>
</dbReference>
<feature type="transmembrane region" description="Helical" evidence="1">
    <location>
        <begin position="24"/>
        <end position="48"/>
    </location>
</feature>
<name>A0ABP9C8J1_9ACTN</name>
<feature type="transmembrane region" description="Helical" evidence="1">
    <location>
        <begin position="68"/>
        <end position="87"/>
    </location>
</feature>
<reference evidence="3" key="1">
    <citation type="journal article" date="2019" name="Int. J. Syst. Evol. Microbiol.">
        <title>The Global Catalogue of Microorganisms (GCM) 10K type strain sequencing project: providing services to taxonomists for standard genome sequencing and annotation.</title>
        <authorList>
            <consortium name="The Broad Institute Genomics Platform"/>
            <consortium name="The Broad Institute Genome Sequencing Center for Infectious Disease"/>
            <person name="Wu L."/>
            <person name="Ma J."/>
        </authorList>
    </citation>
    <scope>NUCLEOTIDE SEQUENCE [LARGE SCALE GENOMIC DNA]</scope>
    <source>
        <strain evidence="3">JCM 18542</strain>
    </source>
</reference>
<gene>
    <name evidence="2" type="ORF">GCM10023353_06570</name>
</gene>
<evidence type="ECO:0000313" key="2">
    <source>
        <dbReference type="EMBL" id="GAA4806167.1"/>
    </source>
</evidence>
<keyword evidence="1" id="KW-0472">Membrane</keyword>
<feature type="transmembrane region" description="Helical" evidence="1">
    <location>
        <begin position="238"/>
        <end position="257"/>
    </location>
</feature>
<protein>
    <submittedName>
        <fullName evidence="2">ABC transporter</fullName>
    </submittedName>
</protein>
<evidence type="ECO:0000256" key="1">
    <source>
        <dbReference type="SAM" id="Phobius"/>
    </source>
</evidence>
<comment type="caution">
    <text evidence="2">The sequence shown here is derived from an EMBL/GenBank/DDBJ whole genome shotgun (WGS) entry which is preliminary data.</text>
</comment>
<feature type="transmembrane region" description="Helical" evidence="1">
    <location>
        <begin position="160"/>
        <end position="180"/>
    </location>
</feature>
<keyword evidence="1" id="KW-0812">Transmembrane</keyword>
<feature type="transmembrane region" description="Helical" evidence="1">
    <location>
        <begin position="187"/>
        <end position="207"/>
    </location>
</feature>
<organism evidence="2 3">
    <name type="scientific">Tomitella cavernea</name>
    <dbReference type="NCBI Taxonomy" id="1387982"/>
    <lineage>
        <taxon>Bacteria</taxon>
        <taxon>Bacillati</taxon>
        <taxon>Actinomycetota</taxon>
        <taxon>Actinomycetes</taxon>
        <taxon>Mycobacteriales</taxon>
        <taxon>Tomitella</taxon>
    </lineage>
</organism>
<dbReference type="Proteomes" id="UP001500839">
    <property type="component" value="Unassembled WGS sequence"/>
</dbReference>